<dbReference type="RefSeq" id="WP_143158392.1">
    <property type="nucleotide sequence ID" value="NZ_FQYR01000002.1"/>
</dbReference>
<dbReference type="Pfam" id="PF13474">
    <property type="entry name" value="SnoaL_3"/>
    <property type="match status" value="1"/>
</dbReference>
<name>A0A1M6EH65_9BACT</name>
<accession>A0A1M6EH65</accession>
<evidence type="ECO:0000259" key="1">
    <source>
        <dbReference type="Pfam" id="PF13474"/>
    </source>
</evidence>
<dbReference type="SUPFAM" id="SSF54427">
    <property type="entry name" value="NTF2-like"/>
    <property type="match status" value="1"/>
</dbReference>
<organism evidence="2 3">
    <name type="scientific">Rubritalea squalenifaciens DSM 18772</name>
    <dbReference type="NCBI Taxonomy" id="1123071"/>
    <lineage>
        <taxon>Bacteria</taxon>
        <taxon>Pseudomonadati</taxon>
        <taxon>Verrucomicrobiota</taxon>
        <taxon>Verrucomicrobiia</taxon>
        <taxon>Verrucomicrobiales</taxon>
        <taxon>Rubritaleaceae</taxon>
        <taxon>Rubritalea</taxon>
    </lineage>
</organism>
<gene>
    <name evidence="2" type="ORF">SAMN02745181_1029</name>
</gene>
<sequence>MVIESAIRGVKEWLESFASCVRNRDFEAGEAMFLDDSTGFGTWTKAMKGLQMLREEQWEKVWRSTKGFHFDIEEGSLLFSDEQAPKQCVATVTWSSIGLGVNGEFERSGCATIVLVCREGIWSAQHTHFSQTPQGKL</sequence>
<dbReference type="InterPro" id="IPR037401">
    <property type="entry name" value="SnoaL-like"/>
</dbReference>
<dbReference type="OrthoDB" id="4775103at2"/>
<evidence type="ECO:0000313" key="2">
    <source>
        <dbReference type="EMBL" id="SHI84832.1"/>
    </source>
</evidence>
<dbReference type="STRING" id="1123071.SAMN02745181_1029"/>
<keyword evidence="3" id="KW-1185">Reference proteome</keyword>
<protein>
    <submittedName>
        <fullName evidence="2">SnoaL-like domain-containing protein</fullName>
    </submittedName>
</protein>
<dbReference type="EMBL" id="FQYR01000002">
    <property type="protein sequence ID" value="SHI84832.1"/>
    <property type="molecule type" value="Genomic_DNA"/>
</dbReference>
<dbReference type="AlphaFoldDB" id="A0A1M6EH65"/>
<dbReference type="Proteomes" id="UP000184510">
    <property type="component" value="Unassembled WGS sequence"/>
</dbReference>
<dbReference type="Gene3D" id="3.10.450.50">
    <property type="match status" value="1"/>
</dbReference>
<evidence type="ECO:0000313" key="3">
    <source>
        <dbReference type="Proteomes" id="UP000184510"/>
    </source>
</evidence>
<reference evidence="2" key="1">
    <citation type="submission" date="2016-11" db="EMBL/GenBank/DDBJ databases">
        <authorList>
            <person name="Jaros S."/>
            <person name="Januszkiewicz K."/>
            <person name="Wedrychowicz H."/>
        </authorList>
    </citation>
    <scope>NUCLEOTIDE SEQUENCE [LARGE SCALE GENOMIC DNA]</scope>
    <source>
        <strain evidence="2">DSM 18772</strain>
    </source>
</reference>
<dbReference type="InParanoid" id="A0A1M6EH65"/>
<proteinExistence type="predicted"/>
<feature type="domain" description="SnoaL-like" evidence="1">
    <location>
        <begin position="10"/>
        <end position="131"/>
    </location>
</feature>
<dbReference type="InterPro" id="IPR032710">
    <property type="entry name" value="NTF2-like_dom_sf"/>
</dbReference>